<dbReference type="Proteomes" id="UP000306808">
    <property type="component" value="Unassembled WGS sequence"/>
</dbReference>
<dbReference type="PANTHER" id="PTHR43685">
    <property type="entry name" value="GLYCOSYLTRANSFERASE"/>
    <property type="match status" value="1"/>
</dbReference>
<protein>
    <submittedName>
        <fullName evidence="4">Glycosyltransferase</fullName>
    </submittedName>
</protein>
<sequence>MENCTLLISTYNWPQAFDLCLQSVMKQSKLPKEIVVADDGSDEFTAEIIDKYRKLNKVPIKHIWHEDLGFRKSLIMNKAVKCVSYDYVIQIDGDVILDRNFIEDHLIVAERAAFVRGTRAHIREGHVKKMFLSAQTDFKFYSKGIKNRFNAVRWPLFSWLVSKKEFSGRSVRGCNMAFWKADFVRVNGYNNDLKGWGHEDEELATRLVNNGIIKKSIKFRCIQYHIFHPLASRELENVHDDVLFNVRRDKRIRCENGYENSLL</sequence>
<name>A0A4U0P0V6_9SPHI</name>
<dbReference type="InterPro" id="IPR029044">
    <property type="entry name" value="Nucleotide-diphossugar_trans"/>
</dbReference>
<evidence type="ECO:0000313" key="5">
    <source>
        <dbReference type="Proteomes" id="UP000306808"/>
    </source>
</evidence>
<dbReference type="InterPro" id="IPR050834">
    <property type="entry name" value="Glycosyltransf_2"/>
</dbReference>
<keyword evidence="1 4" id="KW-0808">Transferase</keyword>
<dbReference type="SUPFAM" id="SSF53448">
    <property type="entry name" value="Nucleotide-diphospho-sugar transferases"/>
    <property type="match status" value="1"/>
</dbReference>
<accession>A0A4U0P0V6</accession>
<comment type="caution">
    <text evidence="4">The sequence shown here is derived from an EMBL/GenBank/DDBJ whole genome shotgun (WGS) entry which is preliminary data.</text>
</comment>
<dbReference type="CDD" id="cd06420">
    <property type="entry name" value="GT2_Chondriotin_Pol_N"/>
    <property type="match status" value="1"/>
</dbReference>
<dbReference type="GO" id="GO:0016740">
    <property type="term" value="F:transferase activity"/>
    <property type="evidence" value="ECO:0007669"/>
    <property type="project" value="UniProtKB-KW"/>
</dbReference>
<dbReference type="Pfam" id="PF02709">
    <property type="entry name" value="Glyco_transf_7C"/>
    <property type="match status" value="1"/>
</dbReference>
<gene>
    <name evidence="4" type="ORF">FAZ15_12270</name>
</gene>
<proteinExistence type="predicted"/>
<feature type="domain" description="Galactosyltransferase C-terminal" evidence="3">
    <location>
        <begin position="165"/>
        <end position="219"/>
    </location>
</feature>
<evidence type="ECO:0000259" key="2">
    <source>
        <dbReference type="Pfam" id="PF00535"/>
    </source>
</evidence>
<reference evidence="4 5" key="1">
    <citation type="submission" date="2019-04" db="EMBL/GenBank/DDBJ databases">
        <title>Sphingobacterium olei sp. nov., isolated from oil-contaminated soil.</title>
        <authorList>
            <person name="Liu B."/>
        </authorList>
    </citation>
    <scope>NUCLEOTIDE SEQUENCE [LARGE SCALE GENOMIC DNA]</scope>
    <source>
        <strain evidence="4 5">HAL-9</strain>
    </source>
</reference>
<organism evidence="4 5">
    <name type="scientific">Sphingobacterium olei</name>
    <dbReference type="NCBI Taxonomy" id="2571155"/>
    <lineage>
        <taxon>Bacteria</taxon>
        <taxon>Pseudomonadati</taxon>
        <taxon>Bacteroidota</taxon>
        <taxon>Sphingobacteriia</taxon>
        <taxon>Sphingobacteriales</taxon>
        <taxon>Sphingobacteriaceae</taxon>
        <taxon>Sphingobacterium</taxon>
    </lineage>
</organism>
<dbReference type="InterPro" id="IPR027791">
    <property type="entry name" value="Galactosyl_T_C"/>
</dbReference>
<dbReference type="PANTHER" id="PTHR43685:SF3">
    <property type="entry name" value="SLR2126 PROTEIN"/>
    <property type="match status" value="1"/>
</dbReference>
<evidence type="ECO:0000259" key="3">
    <source>
        <dbReference type="Pfam" id="PF02709"/>
    </source>
</evidence>
<feature type="domain" description="Glycosyltransferase 2-like" evidence="2">
    <location>
        <begin position="6"/>
        <end position="133"/>
    </location>
</feature>
<keyword evidence="5" id="KW-1185">Reference proteome</keyword>
<dbReference type="RefSeq" id="WP_136901592.1">
    <property type="nucleotide sequence ID" value="NZ_SUME01000004.1"/>
</dbReference>
<evidence type="ECO:0000256" key="1">
    <source>
        <dbReference type="ARBA" id="ARBA00022679"/>
    </source>
</evidence>
<dbReference type="EMBL" id="SUME01000004">
    <property type="protein sequence ID" value="TJZ60753.1"/>
    <property type="molecule type" value="Genomic_DNA"/>
</dbReference>
<dbReference type="Gene3D" id="3.90.550.10">
    <property type="entry name" value="Spore Coat Polysaccharide Biosynthesis Protein SpsA, Chain A"/>
    <property type="match status" value="1"/>
</dbReference>
<evidence type="ECO:0000313" key="4">
    <source>
        <dbReference type="EMBL" id="TJZ60753.1"/>
    </source>
</evidence>
<dbReference type="InterPro" id="IPR001173">
    <property type="entry name" value="Glyco_trans_2-like"/>
</dbReference>
<dbReference type="Pfam" id="PF00535">
    <property type="entry name" value="Glycos_transf_2"/>
    <property type="match status" value="1"/>
</dbReference>
<dbReference type="OrthoDB" id="9801954at2"/>
<dbReference type="AlphaFoldDB" id="A0A4U0P0V6"/>